<evidence type="ECO:0000313" key="2">
    <source>
        <dbReference type="Proteomes" id="UP001055879"/>
    </source>
</evidence>
<proteinExistence type="predicted"/>
<evidence type="ECO:0000313" key="1">
    <source>
        <dbReference type="EMBL" id="KAI3715812.1"/>
    </source>
</evidence>
<organism evidence="1 2">
    <name type="scientific">Arctium lappa</name>
    <name type="common">Greater burdock</name>
    <name type="synonym">Lappa major</name>
    <dbReference type="NCBI Taxonomy" id="4217"/>
    <lineage>
        <taxon>Eukaryota</taxon>
        <taxon>Viridiplantae</taxon>
        <taxon>Streptophyta</taxon>
        <taxon>Embryophyta</taxon>
        <taxon>Tracheophyta</taxon>
        <taxon>Spermatophyta</taxon>
        <taxon>Magnoliopsida</taxon>
        <taxon>eudicotyledons</taxon>
        <taxon>Gunneridae</taxon>
        <taxon>Pentapetalae</taxon>
        <taxon>asterids</taxon>
        <taxon>campanulids</taxon>
        <taxon>Asterales</taxon>
        <taxon>Asteraceae</taxon>
        <taxon>Carduoideae</taxon>
        <taxon>Cardueae</taxon>
        <taxon>Arctiinae</taxon>
        <taxon>Arctium</taxon>
    </lineage>
</organism>
<reference evidence="2" key="1">
    <citation type="journal article" date="2022" name="Mol. Ecol. Resour.">
        <title>The genomes of chicory, endive, great burdock and yacon provide insights into Asteraceae palaeo-polyploidization history and plant inulin production.</title>
        <authorList>
            <person name="Fan W."/>
            <person name="Wang S."/>
            <person name="Wang H."/>
            <person name="Wang A."/>
            <person name="Jiang F."/>
            <person name="Liu H."/>
            <person name="Zhao H."/>
            <person name="Xu D."/>
            <person name="Zhang Y."/>
        </authorList>
    </citation>
    <scope>NUCLEOTIDE SEQUENCE [LARGE SCALE GENOMIC DNA]</scope>
    <source>
        <strain evidence="2">cv. Niubang</strain>
    </source>
</reference>
<reference evidence="1 2" key="2">
    <citation type="journal article" date="2022" name="Mol. Ecol. Resour.">
        <title>The genomes of chicory, endive, great burdock and yacon provide insights into Asteraceae paleo-polyploidization history and plant inulin production.</title>
        <authorList>
            <person name="Fan W."/>
            <person name="Wang S."/>
            <person name="Wang H."/>
            <person name="Wang A."/>
            <person name="Jiang F."/>
            <person name="Liu H."/>
            <person name="Zhao H."/>
            <person name="Xu D."/>
            <person name="Zhang Y."/>
        </authorList>
    </citation>
    <scope>NUCLEOTIDE SEQUENCE [LARGE SCALE GENOMIC DNA]</scope>
    <source>
        <strain evidence="2">cv. Niubang</strain>
    </source>
</reference>
<protein>
    <submittedName>
        <fullName evidence="1">Uncharacterized protein</fullName>
    </submittedName>
</protein>
<name>A0ACB9B160_ARCLA</name>
<dbReference type="EMBL" id="CM042053">
    <property type="protein sequence ID" value="KAI3715812.1"/>
    <property type="molecule type" value="Genomic_DNA"/>
</dbReference>
<comment type="caution">
    <text evidence="1">The sequence shown here is derived from an EMBL/GenBank/DDBJ whole genome shotgun (WGS) entry which is preliminary data.</text>
</comment>
<sequence>MIALIESVPSSDGIHQIADLRHQLLSSLSVRMALDREEKNPNRQNIQGGGGERGRRQYLHGDGRKSEGFSHLRSNQEIKKEMRHYLHGDGS</sequence>
<dbReference type="Proteomes" id="UP001055879">
    <property type="component" value="Linkage Group LG07"/>
</dbReference>
<gene>
    <name evidence="1" type="ORF">L6452_22799</name>
</gene>
<accession>A0ACB9B160</accession>
<keyword evidence="2" id="KW-1185">Reference proteome</keyword>